<sequence length="86" mass="9686">LFRKQARATDKNDDDAPDNLNSTISQDSRLACSFSFGFGFNNYALVFFCVLVLDEGRRKRGHQLSCVSPSAKEDPLLDTTKRDWAP</sequence>
<dbReference type="AlphaFoldDB" id="A0AAV0NT24"/>
<evidence type="ECO:0000256" key="2">
    <source>
        <dbReference type="SAM" id="Phobius"/>
    </source>
</evidence>
<proteinExistence type="predicted"/>
<gene>
    <name evidence="3" type="ORF">LITE_LOCUS35042</name>
</gene>
<keyword evidence="2" id="KW-0472">Membrane</keyword>
<dbReference type="Proteomes" id="UP001154282">
    <property type="component" value="Unassembled WGS sequence"/>
</dbReference>
<feature type="region of interest" description="Disordered" evidence="1">
    <location>
        <begin position="1"/>
        <end position="20"/>
    </location>
</feature>
<dbReference type="EMBL" id="CAMGYJ010000008">
    <property type="protein sequence ID" value="CAI0461672.1"/>
    <property type="molecule type" value="Genomic_DNA"/>
</dbReference>
<accession>A0AAV0NT24</accession>
<feature type="non-terminal residue" evidence="3">
    <location>
        <position position="1"/>
    </location>
</feature>
<keyword evidence="2" id="KW-1133">Transmembrane helix</keyword>
<name>A0AAV0NT24_9ROSI</name>
<feature type="compositionally biased region" description="Basic and acidic residues" evidence="1">
    <location>
        <begin position="71"/>
        <end position="86"/>
    </location>
</feature>
<reference evidence="3" key="1">
    <citation type="submission" date="2022-08" db="EMBL/GenBank/DDBJ databases">
        <authorList>
            <person name="Gutierrez-Valencia J."/>
        </authorList>
    </citation>
    <scope>NUCLEOTIDE SEQUENCE</scope>
</reference>
<evidence type="ECO:0000256" key="1">
    <source>
        <dbReference type="SAM" id="MobiDB-lite"/>
    </source>
</evidence>
<feature type="transmembrane region" description="Helical" evidence="2">
    <location>
        <begin position="34"/>
        <end position="53"/>
    </location>
</feature>
<evidence type="ECO:0000313" key="4">
    <source>
        <dbReference type="Proteomes" id="UP001154282"/>
    </source>
</evidence>
<evidence type="ECO:0000313" key="3">
    <source>
        <dbReference type="EMBL" id="CAI0461672.1"/>
    </source>
</evidence>
<comment type="caution">
    <text evidence="3">The sequence shown here is derived from an EMBL/GenBank/DDBJ whole genome shotgun (WGS) entry which is preliminary data.</text>
</comment>
<keyword evidence="2" id="KW-0812">Transmembrane</keyword>
<feature type="region of interest" description="Disordered" evidence="1">
    <location>
        <begin position="64"/>
        <end position="86"/>
    </location>
</feature>
<protein>
    <submittedName>
        <fullName evidence="3">Uncharacterized protein</fullName>
    </submittedName>
</protein>
<keyword evidence="4" id="KW-1185">Reference proteome</keyword>
<organism evidence="3 4">
    <name type="scientific">Linum tenue</name>
    <dbReference type="NCBI Taxonomy" id="586396"/>
    <lineage>
        <taxon>Eukaryota</taxon>
        <taxon>Viridiplantae</taxon>
        <taxon>Streptophyta</taxon>
        <taxon>Embryophyta</taxon>
        <taxon>Tracheophyta</taxon>
        <taxon>Spermatophyta</taxon>
        <taxon>Magnoliopsida</taxon>
        <taxon>eudicotyledons</taxon>
        <taxon>Gunneridae</taxon>
        <taxon>Pentapetalae</taxon>
        <taxon>rosids</taxon>
        <taxon>fabids</taxon>
        <taxon>Malpighiales</taxon>
        <taxon>Linaceae</taxon>
        <taxon>Linum</taxon>
    </lineage>
</organism>